<dbReference type="Gene3D" id="3.50.50.60">
    <property type="entry name" value="FAD/NAD(P)-binding domain"/>
    <property type="match status" value="2"/>
</dbReference>
<accession>A0A852ZZB2</accession>
<comment type="similarity">
    <text evidence="2">Belongs to the FAD-binding monooxygenase family.</text>
</comment>
<dbReference type="RefSeq" id="WP_179812502.1">
    <property type="nucleotide sequence ID" value="NZ_JACBZD010000001.1"/>
</dbReference>
<keyword evidence="4" id="KW-0274">FAD</keyword>
<dbReference type="Pfam" id="PF13450">
    <property type="entry name" value="NAD_binding_8"/>
    <property type="match status" value="1"/>
</dbReference>
<evidence type="ECO:0000256" key="2">
    <source>
        <dbReference type="ARBA" id="ARBA00010139"/>
    </source>
</evidence>
<dbReference type="FunFam" id="3.50.50.60:FF:000341">
    <property type="entry name" value="Baeyer-Villiger monooxygenase"/>
    <property type="match status" value="1"/>
</dbReference>
<evidence type="ECO:0000256" key="1">
    <source>
        <dbReference type="ARBA" id="ARBA00001974"/>
    </source>
</evidence>
<dbReference type="InterPro" id="IPR036188">
    <property type="entry name" value="FAD/NAD-bd_sf"/>
</dbReference>
<dbReference type="Pfam" id="PF00743">
    <property type="entry name" value="FMO-like"/>
    <property type="match status" value="1"/>
</dbReference>
<sequence>MSAPHTSPIPLGSDPAEPGSDPADPGSDSAQPGLDPRELGFDPEALRAKYRAERDRRIRPDGNSQYRGTTGEFGYFDEDPYADPEFGREPLTDRVEALIIGGGFGGLLAGARLRQAGVASIRVIEKGGDFGGTWYWNRYPGIHCDIESYVYMPLLEEVGYLPRWKYAPGEEIRQHARAIARHFGLYDDACFQTQATELRWDDAESEWVVGTDRGDRVRARYVVVASGTLSQAKLPGIPGIESFEGHTFHTSRWDYVYTGGNADGNLHRLADKRVALIGTGATAIQVVPHLGADSRHLYVFQRTPSSVDVRGNRPTDPEWARSLRPGWQRHRRQNFLEVVTGVRVDEDLVNDAWTSSARLQEKLIPTDSYAHVPAGERERAYEIADFQKMNELRARVDAIVEDPATAEKLKPWYRYMCKRPTFSDSYLQTFNRPNVTLVDTADTHGVERITEHAVVVGDEAYEVDCIVFATGFEVGVSGVLSGRLPVYGRGGVPLLESWRRQGPKTLHGFYSHGFPNLFQLGPLQNASAVNFVHVLDEQASHVAEVVAAAREARARYVEPTVDAQEAWVATIHRKAADLHAFHAECTPGYYNNEGMPRERNQGYGDGPVAFHELLRRWRADGGVRDVLVGAGEDA</sequence>
<feature type="region of interest" description="Disordered" evidence="8">
    <location>
        <begin position="1"/>
        <end position="79"/>
    </location>
</feature>
<feature type="compositionally biased region" description="Basic and acidic residues" evidence="8">
    <location>
        <begin position="35"/>
        <end position="60"/>
    </location>
</feature>
<evidence type="ECO:0000256" key="8">
    <source>
        <dbReference type="SAM" id="MobiDB-lite"/>
    </source>
</evidence>
<dbReference type="InterPro" id="IPR050775">
    <property type="entry name" value="FAD-binding_Monooxygenases"/>
</dbReference>
<name>A0A852ZZB2_9ACTN</name>
<protein>
    <submittedName>
        <fullName evidence="9">Cation diffusion facilitator CzcD-associated flavoprotein CzcO</fullName>
    </submittedName>
</protein>
<keyword evidence="10" id="KW-1185">Reference proteome</keyword>
<keyword evidence="5" id="KW-0521">NADP</keyword>
<keyword evidence="3" id="KW-0285">Flavoprotein</keyword>
<proteinExistence type="inferred from homology"/>
<reference evidence="9 10" key="1">
    <citation type="submission" date="2020-07" db="EMBL/GenBank/DDBJ databases">
        <title>Sequencing the genomes of 1000 actinobacteria strains.</title>
        <authorList>
            <person name="Klenk H.-P."/>
        </authorList>
    </citation>
    <scope>NUCLEOTIDE SEQUENCE [LARGE SCALE GENOMIC DNA]</scope>
    <source>
        <strain evidence="9 10">DSM 42178</strain>
    </source>
</reference>
<evidence type="ECO:0000313" key="9">
    <source>
        <dbReference type="EMBL" id="NYI03458.1"/>
    </source>
</evidence>
<evidence type="ECO:0000256" key="6">
    <source>
        <dbReference type="ARBA" id="ARBA00023002"/>
    </source>
</evidence>
<keyword evidence="7" id="KW-0503">Monooxygenase</keyword>
<evidence type="ECO:0000256" key="3">
    <source>
        <dbReference type="ARBA" id="ARBA00022630"/>
    </source>
</evidence>
<dbReference type="AlphaFoldDB" id="A0A852ZZB2"/>
<dbReference type="Proteomes" id="UP000567795">
    <property type="component" value="Unassembled WGS sequence"/>
</dbReference>
<evidence type="ECO:0000256" key="7">
    <source>
        <dbReference type="ARBA" id="ARBA00023033"/>
    </source>
</evidence>
<dbReference type="GO" id="GO:0050660">
    <property type="term" value="F:flavin adenine dinucleotide binding"/>
    <property type="evidence" value="ECO:0007669"/>
    <property type="project" value="InterPro"/>
</dbReference>
<evidence type="ECO:0000313" key="10">
    <source>
        <dbReference type="Proteomes" id="UP000567795"/>
    </source>
</evidence>
<keyword evidence="6" id="KW-0560">Oxidoreductase</keyword>
<dbReference type="PANTHER" id="PTHR43098:SF2">
    <property type="entry name" value="FAD-BINDING MONOOXYGENASE AUSB-RELATED"/>
    <property type="match status" value="1"/>
</dbReference>
<dbReference type="PANTHER" id="PTHR43098">
    <property type="entry name" value="L-ORNITHINE N(5)-MONOOXYGENASE-RELATED"/>
    <property type="match status" value="1"/>
</dbReference>
<evidence type="ECO:0000256" key="5">
    <source>
        <dbReference type="ARBA" id="ARBA00022857"/>
    </source>
</evidence>
<gene>
    <name evidence="9" type="ORF">FHU37_000401</name>
</gene>
<organism evidence="9 10">
    <name type="scientific">Allostreptomyces psammosilenae</name>
    <dbReference type="NCBI Taxonomy" id="1892865"/>
    <lineage>
        <taxon>Bacteria</taxon>
        <taxon>Bacillati</taxon>
        <taxon>Actinomycetota</taxon>
        <taxon>Actinomycetes</taxon>
        <taxon>Kitasatosporales</taxon>
        <taxon>Streptomycetaceae</taxon>
        <taxon>Allostreptomyces</taxon>
    </lineage>
</organism>
<comment type="caution">
    <text evidence="9">The sequence shown here is derived from an EMBL/GenBank/DDBJ whole genome shotgun (WGS) entry which is preliminary data.</text>
</comment>
<comment type="cofactor">
    <cofactor evidence="1">
        <name>FAD</name>
        <dbReference type="ChEBI" id="CHEBI:57692"/>
    </cofactor>
</comment>
<dbReference type="SUPFAM" id="SSF51905">
    <property type="entry name" value="FAD/NAD(P)-binding domain"/>
    <property type="match status" value="1"/>
</dbReference>
<dbReference type="EMBL" id="JACBZD010000001">
    <property type="protein sequence ID" value="NYI03458.1"/>
    <property type="molecule type" value="Genomic_DNA"/>
</dbReference>
<dbReference type="InterPro" id="IPR020946">
    <property type="entry name" value="Flavin_mOase-like"/>
</dbReference>
<evidence type="ECO:0000256" key="4">
    <source>
        <dbReference type="ARBA" id="ARBA00022827"/>
    </source>
</evidence>
<dbReference type="GO" id="GO:0050661">
    <property type="term" value="F:NADP binding"/>
    <property type="evidence" value="ECO:0007669"/>
    <property type="project" value="InterPro"/>
</dbReference>
<dbReference type="GO" id="GO:0004499">
    <property type="term" value="F:N,N-dimethylaniline monooxygenase activity"/>
    <property type="evidence" value="ECO:0007669"/>
    <property type="project" value="InterPro"/>
</dbReference>